<dbReference type="Proteomes" id="UP000271374">
    <property type="component" value="Unassembled WGS sequence"/>
</dbReference>
<dbReference type="PANTHER" id="PTHR41700">
    <property type="entry name" value="GCN5-RELATED N-ACETYLTRANSFERASE"/>
    <property type="match status" value="1"/>
</dbReference>
<comment type="caution">
    <text evidence="2">The sequence shown here is derived from an EMBL/GenBank/DDBJ whole genome shotgun (WGS) entry which is preliminary data.</text>
</comment>
<accession>A0A3S0KPV3</accession>
<dbReference type="AlphaFoldDB" id="A0A3S0KPV3"/>
<dbReference type="RefSeq" id="WP_126406892.1">
    <property type="nucleotide sequence ID" value="NZ_RXNT01000003.1"/>
</dbReference>
<dbReference type="Pfam" id="PF00583">
    <property type="entry name" value="Acetyltransf_1"/>
    <property type="match status" value="1"/>
</dbReference>
<reference evidence="2 3" key="1">
    <citation type="submission" date="2018-12" db="EMBL/GenBank/DDBJ databases">
        <title>Bacillus yapensis draft genome sequence.</title>
        <authorList>
            <person name="Yu L."/>
            <person name="Xu X."/>
            <person name="Tang X."/>
        </authorList>
    </citation>
    <scope>NUCLEOTIDE SEQUENCE [LARGE SCALE GENOMIC DNA]</scope>
    <source>
        <strain evidence="2 3">XXST-01</strain>
    </source>
</reference>
<protein>
    <submittedName>
        <fullName evidence="2">GNAT family N-acetyltransferase</fullName>
    </submittedName>
</protein>
<dbReference type="OrthoDB" id="9797990at2"/>
<proteinExistence type="predicted"/>
<dbReference type="SUPFAM" id="SSF55729">
    <property type="entry name" value="Acyl-CoA N-acyltransferases (Nat)"/>
    <property type="match status" value="1"/>
</dbReference>
<gene>
    <name evidence="2" type="ORF">EKG37_04750</name>
</gene>
<evidence type="ECO:0000259" key="1">
    <source>
        <dbReference type="PROSITE" id="PS51186"/>
    </source>
</evidence>
<organism evidence="2 3">
    <name type="scientific">Bacillus yapensis</name>
    <dbReference type="NCBI Taxonomy" id="2492960"/>
    <lineage>
        <taxon>Bacteria</taxon>
        <taxon>Bacillati</taxon>
        <taxon>Bacillota</taxon>
        <taxon>Bacilli</taxon>
        <taxon>Bacillales</taxon>
        <taxon>Bacillaceae</taxon>
        <taxon>Bacillus</taxon>
    </lineage>
</organism>
<keyword evidence="3" id="KW-1185">Reference proteome</keyword>
<evidence type="ECO:0000313" key="2">
    <source>
        <dbReference type="EMBL" id="RTR35196.1"/>
    </source>
</evidence>
<dbReference type="CDD" id="cd04301">
    <property type="entry name" value="NAT_SF"/>
    <property type="match status" value="1"/>
</dbReference>
<name>A0A3S0KPV3_9BACI</name>
<dbReference type="PROSITE" id="PS51186">
    <property type="entry name" value="GNAT"/>
    <property type="match status" value="1"/>
</dbReference>
<dbReference type="InterPro" id="IPR038764">
    <property type="entry name" value="GNAT_N_AcTrfase_prd"/>
</dbReference>
<dbReference type="Gene3D" id="3.40.630.30">
    <property type="match status" value="1"/>
</dbReference>
<dbReference type="EMBL" id="RXNT01000003">
    <property type="protein sequence ID" value="RTR35196.1"/>
    <property type="molecule type" value="Genomic_DNA"/>
</dbReference>
<sequence length="279" mass="31966">MGSVKNIIYKKIDDFKDIDKVVDLQAEIWGKDTVSPKPQLIASIHHGGIVIGAFDGERLVGFCYGFPGFKDGETYLISHMAGILASYQNEGIGYQLKVKQRDWAINYGYKKIVWTFDPLEIRNGYFNIHKLGAYSKRYFASYYGEMEDNLNKGLPTDRLLIEWEICSKRVVRTLLAEREKQTESEYKLLFGWEEKEDNFPIPVKTELLISEQESGYLVPVPSDIQVIKKRTSEGAYAWRYAVRGAISTAFSKGFVVTGVKRNPNSMLHFYILENKLAED</sequence>
<dbReference type="GO" id="GO:0016747">
    <property type="term" value="F:acyltransferase activity, transferring groups other than amino-acyl groups"/>
    <property type="evidence" value="ECO:0007669"/>
    <property type="project" value="InterPro"/>
</dbReference>
<keyword evidence="2" id="KW-0808">Transferase</keyword>
<evidence type="ECO:0000313" key="3">
    <source>
        <dbReference type="Proteomes" id="UP000271374"/>
    </source>
</evidence>
<dbReference type="PANTHER" id="PTHR41700:SF1">
    <property type="entry name" value="N-ACETYLTRANSFERASE DOMAIN-CONTAINING PROTEIN"/>
    <property type="match status" value="1"/>
</dbReference>
<dbReference type="InterPro" id="IPR016181">
    <property type="entry name" value="Acyl_CoA_acyltransferase"/>
</dbReference>
<feature type="domain" description="N-acetyltransferase" evidence="1">
    <location>
        <begin position="7"/>
        <end position="151"/>
    </location>
</feature>
<dbReference type="InterPro" id="IPR000182">
    <property type="entry name" value="GNAT_dom"/>
</dbReference>